<proteinExistence type="predicted"/>
<gene>
    <name evidence="2" type="ORF">SAMN05421770_101878</name>
</gene>
<sequence length="478" mass="52118">MQAQSKTDERKAQVTQISQSDIDLHELRQHLQEMVSGPAFKSSHRSAQFLTYIMEQAIARNFDSLKERVIGVELFGRSPSYNTGEDSIVRTTASDVRKRLLQHYGSNGTSSKFRLSLPLGSYILEIAHSSLDKSDLIEEPASASPANSLITTVVEEHLTTVSRSDILESDRDAASVQGATVVKTQDSFRWVFLSLLFVAVIAVCVAGTTWYRFSRPISAAARAPLWSALFDSAHPTHLVTSDYALVGLREITGKSVSLADYANRKYLPESNQATPEELRYFTALLAGSSTSDVDAPIIARVSALAQQNQKAIDTRASRHITISDLRTDDNFIFLGSPSSNPWSSLFSNELDFQFVIDKATQREIIQNVRPGPHEPPAYVPTALGGGTGESYAIVALVQNLDQNGQVLIVGGANGEGTDAAGRLITDPLHLWSALKSCGMEQRSPLRHFELVLRLSTLAGSPTHLDVVACHLLPGTASR</sequence>
<protein>
    <recommendedName>
        <fullName evidence="4">Adenylate cyclase</fullName>
    </recommendedName>
</protein>
<dbReference type="EMBL" id="FZOU01000001">
    <property type="protein sequence ID" value="SNS41619.1"/>
    <property type="molecule type" value="Genomic_DNA"/>
</dbReference>
<name>A0A239EAV0_9BACT</name>
<keyword evidence="1" id="KW-0812">Transmembrane</keyword>
<evidence type="ECO:0000313" key="2">
    <source>
        <dbReference type="EMBL" id="SNS41619.1"/>
    </source>
</evidence>
<dbReference type="AlphaFoldDB" id="A0A239EAV0"/>
<organism evidence="2 3">
    <name type="scientific">Granulicella rosea</name>
    <dbReference type="NCBI Taxonomy" id="474952"/>
    <lineage>
        <taxon>Bacteria</taxon>
        <taxon>Pseudomonadati</taxon>
        <taxon>Acidobacteriota</taxon>
        <taxon>Terriglobia</taxon>
        <taxon>Terriglobales</taxon>
        <taxon>Acidobacteriaceae</taxon>
        <taxon>Granulicella</taxon>
    </lineage>
</organism>
<reference evidence="2 3" key="1">
    <citation type="submission" date="2017-06" db="EMBL/GenBank/DDBJ databases">
        <authorList>
            <person name="Kim H.J."/>
            <person name="Triplett B.A."/>
        </authorList>
    </citation>
    <scope>NUCLEOTIDE SEQUENCE [LARGE SCALE GENOMIC DNA]</scope>
    <source>
        <strain evidence="2 3">DSM 18704</strain>
    </source>
</reference>
<keyword evidence="1" id="KW-1133">Transmembrane helix</keyword>
<keyword evidence="3" id="KW-1185">Reference proteome</keyword>
<evidence type="ECO:0008006" key="4">
    <source>
        <dbReference type="Google" id="ProtNLM"/>
    </source>
</evidence>
<feature type="transmembrane region" description="Helical" evidence="1">
    <location>
        <begin position="190"/>
        <end position="213"/>
    </location>
</feature>
<dbReference type="OrthoDB" id="105275at2"/>
<keyword evidence="1" id="KW-0472">Membrane</keyword>
<dbReference type="RefSeq" id="WP_089407146.1">
    <property type="nucleotide sequence ID" value="NZ_FZOU01000001.1"/>
</dbReference>
<evidence type="ECO:0000256" key="1">
    <source>
        <dbReference type="SAM" id="Phobius"/>
    </source>
</evidence>
<dbReference type="Proteomes" id="UP000198356">
    <property type="component" value="Unassembled WGS sequence"/>
</dbReference>
<accession>A0A239EAV0</accession>
<evidence type="ECO:0000313" key="3">
    <source>
        <dbReference type="Proteomes" id="UP000198356"/>
    </source>
</evidence>